<dbReference type="SUPFAM" id="SSF46689">
    <property type="entry name" value="Homeodomain-like"/>
    <property type="match status" value="2"/>
</dbReference>
<evidence type="ECO:0000259" key="7">
    <source>
        <dbReference type="PROSITE" id="PS01124"/>
    </source>
</evidence>
<protein>
    <submittedName>
        <fullName evidence="8">AraC family transcriptional regulator</fullName>
    </submittedName>
</protein>
<keyword evidence="5" id="KW-0804">Transcription</keyword>
<dbReference type="InterPro" id="IPR050204">
    <property type="entry name" value="AraC_XylS_family_regulators"/>
</dbReference>
<dbReference type="Pfam" id="PF12833">
    <property type="entry name" value="HTH_18"/>
    <property type="match status" value="1"/>
</dbReference>
<accession>A0A3M5P1D4</accession>
<dbReference type="InterPro" id="IPR018062">
    <property type="entry name" value="HTH_AraC-typ_CS"/>
</dbReference>
<dbReference type="PROSITE" id="PS00041">
    <property type="entry name" value="HTH_ARAC_FAMILY_1"/>
    <property type="match status" value="1"/>
</dbReference>
<dbReference type="GO" id="GO:0043565">
    <property type="term" value="F:sequence-specific DNA binding"/>
    <property type="evidence" value="ECO:0007669"/>
    <property type="project" value="InterPro"/>
</dbReference>
<dbReference type="Gene3D" id="1.10.10.60">
    <property type="entry name" value="Homeodomain-like"/>
    <property type="match status" value="2"/>
</dbReference>
<dbReference type="InterPro" id="IPR018060">
    <property type="entry name" value="HTH_AraC"/>
</dbReference>
<dbReference type="InterPro" id="IPR003313">
    <property type="entry name" value="AraC-bd"/>
</dbReference>
<evidence type="ECO:0000256" key="2">
    <source>
        <dbReference type="ARBA" id="ARBA00023015"/>
    </source>
</evidence>
<dbReference type="InterPro" id="IPR020449">
    <property type="entry name" value="Tscrpt_reg_AraC-type_HTH"/>
</dbReference>
<dbReference type="Proteomes" id="UP000273854">
    <property type="component" value="Unassembled WGS sequence"/>
</dbReference>
<dbReference type="EMBL" id="RBTP01000065">
    <property type="protein sequence ID" value="RMT78529.1"/>
    <property type="molecule type" value="Genomic_DNA"/>
</dbReference>
<dbReference type="SUPFAM" id="SSF51215">
    <property type="entry name" value="Regulatory protein AraC"/>
    <property type="match status" value="1"/>
</dbReference>
<evidence type="ECO:0000256" key="6">
    <source>
        <dbReference type="ARBA" id="ARBA00037345"/>
    </source>
</evidence>
<dbReference type="GO" id="GO:0005737">
    <property type="term" value="C:cytoplasm"/>
    <property type="evidence" value="ECO:0007669"/>
    <property type="project" value="UniProtKB-SubCell"/>
</dbReference>
<dbReference type="AlphaFoldDB" id="A0A3M5P1D4"/>
<evidence type="ECO:0000256" key="4">
    <source>
        <dbReference type="ARBA" id="ARBA00023159"/>
    </source>
</evidence>
<dbReference type="PANTHER" id="PTHR46796:SF2">
    <property type="entry name" value="TRANSCRIPTIONAL REGULATORY PROTEIN"/>
    <property type="match status" value="1"/>
</dbReference>
<name>A0A3M5P1D4_PSEVI</name>
<organism evidence="8 9">
    <name type="scientific">Pseudomonas viridiflava</name>
    <name type="common">Phytomonas viridiflava</name>
    <dbReference type="NCBI Taxonomy" id="33069"/>
    <lineage>
        <taxon>Bacteria</taxon>
        <taxon>Pseudomonadati</taxon>
        <taxon>Pseudomonadota</taxon>
        <taxon>Gammaproteobacteria</taxon>
        <taxon>Pseudomonadales</taxon>
        <taxon>Pseudomonadaceae</taxon>
        <taxon>Pseudomonas</taxon>
    </lineage>
</organism>
<dbReference type="GO" id="GO:0003700">
    <property type="term" value="F:DNA-binding transcription factor activity"/>
    <property type="evidence" value="ECO:0007669"/>
    <property type="project" value="InterPro"/>
</dbReference>
<evidence type="ECO:0000256" key="3">
    <source>
        <dbReference type="ARBA" id="ARBA00023125"/>
    </source>
</evidence>
<evidence type="ECO:0000313" key="8">
    <source>
        <dbReference type="EMBL" id="RMT78529.1"/>
    </source>
</evidence>
<feature type="domain" description="HTH araC/xylS-type" evidence="7">
    <location>
        <begin position="235"/>
        <end position="331"/>
    </location>
</feature>
<dbReference type="PRINTS" id="PR00032">
    <property type="entry name" value="HTHARAC"/>
</dbReference>
<evidence type="ECO:0000256" key="1">
    <source>
        <dbReference type="ARBA" id="ARBA00004496"/>
    </source>
</evidence>
<comment type="function">
    <text evidence="6">Regulatory protein of the TOL plasmid xyl operons. XylS activates the xylXYZLTEGFJQKIH operon required for the degradation of toluene, m-xylene and p-xylene.</text>
</comment>
<keyword evidence="4" id="KW-0010">Activator</keyword>
<keyword evidence="2" id="KW-0805">Transcription regulation</keyword>
<dbReference type="InterPro" id="IPR009057">
    <property type="entry name" value="Homeodomain-like_sf"/>
</dbReference>
<reference evidence="8 9" key="1">
    <citation type="submission" date="2018-08" db="EMBL/GenBank/DDBJ databases">
        <title>Recombination of ecologically and evolutionarily significant loci maintains genetic cohesion in the Pseudomonas syringae species complex.</title>
        <authorList>
            <person name="Dillon M."/>
            <person name="Thakur S."/>
            <person name="Almeida R.N.D."/>
            <person name="Weir B.S."/>
            <person name="Guttman D.S."/>
        </authorList>
    </citation>
    <scope>NUCLEOTIDE SEQUENCE [LARGE SCALE GENOMIC DNA]</scope>
    <source>
        <strain evidence="8 9">ICMP 19473</strain>
    </source>
</reference>
<comment type="subcellular location">
    <subcellularLocation>
        <location evidence="1">Cytoplasm</location>
    </subcellularLocation>
</comment>
<dbReference type="GO" id="GO:0009893">
    <property type="term" value="P:positive regulation of metabolic process"/>
    <property type="evidence" value="ECO:0007669"/>
    <property type="project" value="UniProtKB-ARBA"/>
</dbReference>
<evidence type="ECO:0000313" key="9">
    <source>
        <dbReference type="Proteomes" id="UP000273854"/>
    </source>
</evidence>
<dbReference type="InterPro" id="IPR037923">
    <property type="entry name" value="HTH-like"/>
</dbReference>
<gene>
    <name evidence="8" type="ORF">ALP40_100609</name>
</gene>
<dbReference type="SMART" id="SM00342">
    <property type="entry name" value="HTH_ARAC"/>
    <property type="match status" value="1"/>
</dbReference>
<proteinExistence type="predicted"/>
<comment type="caution">
    <text evidence="8">The sequence shown here is derived from an EMBL/GenBank/DDBJ whole genome shotgun (WGS) entry which is preliminary data.</text>
</comment>
<keyword evidence="3" id="KW-0238">DNA-binding</keyword>
<evidence type="ECO:0000256" key="5">
    <source>
        <dbReference type="ARBA" id="ARBA00023163"/>
    </source>
</evidence>
<dbReference type="PANTHER" id="PTHR46796">
    <property type="entry name" value="HTH-TYPE TRANSCRIPTIONAL ACTIVATOR RHAS-RELATED"/>
    <property type="match status" value="1"/>
</dbReference>
<dbReference type="Pfam" id="PF02311">
    <property type="entry name" value="AraC_binding"/>
    <property type="match status" value="1"/>
</dbReference>
<sequence>MPEGQWTDRRHRTDQEITACAGALHRSLPLHRARWPSSSAIRYPSDADNCTGRRDTAMTTPPDAPYNAMPFFWRDDRLPFIEARSVQDGRQVCYARHSHEVFSIGAITGGQSTYLHEKTAQPVMAGTVVLMNPGDVHACNPIQDQPWSYRMLYVDSAWLGAIQGEAAGAAFQRLTPTHSRDPALFEALTALYRTLVDTQTDTLQKHCAAVSFFALMHSTLGGQSTVPDKPSPRVNRAAEYINEHFTQAIKLSDICEAANLSASYLIRSFEQRYHMTPHAYLLNRRIQQARVQLREGRQIADVAQDTGFADQAHFQREFKKHVAATPGQYRF</sequence>
<dbReference type="PROSITE" id="PS01124">
    <property type="entry name" value="HTH_ARAC_FAMILY_2"/>
    <property type="match status" value="1"/>
</dbReference>